<proteinExistence type="predicted"/>
<dbReference type="EMBL" id="JACHBF010000004">
    <property type="protein sequence ID" value="MBB6491414.1"/>
    <property type="molecule type" value="Genomic_DNA"/>
</dbReference>
<keyword evidence="2" id="KW-1185">Reference proteome</keyword>
<comment type="caution">
    <text evidence="1">The sequence shown here is derived from an EMBL/GenBank/DDBJ whole genome shotgun (WGS) entry which is preliminary data.</text>
</comment>
<name>A0ABR6QWU9_RHITR</name>
<evidence type="ECO:0000313" key="2">
    <source>
        <dbReference type="Proteomes" id="UP000526625"/>
    </source>
</evidence>
<accession>A0ABR6QWU9</accession>
<protein>
    <submittedName>
        <fullName evidence="1">Uncharacterized protein</fullName>
    </submittedName>
</protein>
<sequence>MCLLAERWRLGRKFLLPSWKMCRQADEGVFAKSTKIHEFKSANPPHPTLRATFSPRGEGLFSIDVPYCVISGSTSFARLISDSCQPR</sequence>
<dbReference type="Proteomes" id="UP000526625">
    <property type="component" value="Unassembled WGS sequence"/>
</dbReference>
<organism evidence="1 2">
    <name type="scientific">Rhizobium tropici</name>
    <dbReference type="NCBI Taxonomy" id="398"/>
    <lineage>
        <taxon>Bacteria</taxon>
        <taxon>Pseudomonadati</taxon>
        <taxon>Pseudomonadota</taxon>
        <taxon>Alphaproteobacteria</taxon>
        <taxon>Hyphomicrobiales</taxon>
        <taxon>Rhizobiaceae</taxon>
        <taxon>Rhizobium/Agrobacterium group</taxon>
        <taxon>Rhizobium</taxon>
    </lineage>
</organism>
<evidence type="ECO:0000313" key="1">
    <source>
        <dbReference type="EMBL" id="MBB6491414.1"/>
    </source>
</evidence>
<gene>
    <name evidence="1" type="ORF">GGD45_001811</name>
</gene>
<reference evidence="1 2" key="1">
    <citation type="submission" date="2020-08" db="EMBL/GenBank/DDBJ databases">
        <title>Genomic Encyclopedia of Type Strains, Phase IV (KMG-V): Genome sequencing to study the core and pangenomes of soil and plant-associated prokaryotes.</title>
        <authorList>
            <person name="Whitman W."/>
        </authorList>
    </citation>
    <scope>NUCLEOTIDE SEQUENCE [LARGE SCALE GENOMIC DNA]</scope>
    <source>
        <strain evidence="1 2">SEMIA 4059</strain>
    </source>
</reference>